<name>T0Y1T8_9ZZZZ</name>
<dbReference type="Gene3D" id="3.30.1360.130">
    <property type="entry name" value="Dipeptide transport protein"/>
    <property type="match status" value="1"/>
</dbReference>
<gene>
    <name evidence="1" type="ORF">B2A_15833</name>
</gene>
<dbReference type="GO" id="GO:0004177">
    <property type="term" value="F:aminopeptidase activity"/>
    <property type="evidence" value="ECO:0007669"/>
    <property type="project" value="UniProtKB-KW"/>
</dbReference>
<protein>
    <submittedName>
        <fullName evidence="1">Peptidase M55, D-aminopeptidase</fullName>
    </submittedName>
</protein>
<organism evidence="1">
    <name type="scientific">mine drainage metagenome</name>
    <dbReference type="NCBI Taxonomy" id="410659"/>
    <lineage>
        <taxon>unclassified sequences</taxon>
        <taxon>metagenomes</taxon>
        <taxon>ecological metagenomes</taxon>
    </lineage>
</organism>
<dbReference type="InterPro" id="IPR036177">
    <property type="entry name" value="Peptidase_M55_sf"/>
</dbReference>
<accession>T0Y1T8</accession>
<feature type="non-terminal residue" evidence="1">
    <location>
        <position position="1"/>
    </location>
</feature>
<dbReference type="AlphaFoldDB" id="T0Y1T8"/>
<comment type="caution">
    <text evidence="1">The sequence shown here is derived from an EMBL/GenBank/DDBJ whole genome shotgun (WGS) entry which is preliminary data.</text>
</comment>
<dbReference type="SUPFAM" id="SSF63992">
    <property type="entry name" value="Dipeptide transport protein"/>
    <property type="match status" value="1"/>
</dbReference>
<sequence>LSAKEALDLLSSSAERAVKRPGTLFSVKEPVNVRIEFQNSGMADNCMLLPGITRKDAYSVEIEGSDIISAYKLFRVLVSLSSFYHGEY</sequence>
<reference evidence="1" key="2">
    <citation type="journal article" date="2014" name="ISME J.">
        <title>Microbial stratification in low pH oxic and suboxic macroscopic growths along an acid mine drainage.</title>
        <authorList>
            <person name="Mendez-Garcia C."/>
            <person name="Mesa V."/>
            <person name="Sprenger R.R."/>
            <person name="Richter M."/>
            <person name="Diez M.S."/>
            <person name="Solano J."/>
            <person name="Bargiela R."/>
            <person name="Golyshina O.V."/>
            <person name="Manteca A."/>
            <person name="Ramos J.L."/>
            <person name="Gallego J.R."/>
            <person name="Llorente I."/>
            <person name="Martins Dos Santos V.A."/>
            <person name="Jensen O.N."/>
            <person name="Pelaez A.I."/>
            <person name="Sanchez J."/>
            <person name="Ferrer M."/>
        </authorList>
    </citation>
    <scope>NUCLEOTIDE SEQUENCE</scope>
</reference>
<proteinExistence type="predicted"/>
<dbReference type="InterPro" id="IPR007035">
    <property type="entry name" value="Peptidase_M55"/>
</dbReference>
<keyword evidence="1" id="KW-0031">Aminopeptidase</keyword>
<evidence type="ECO:0000313" key="1">
    <source>
        <dbReference type="EMBL" id="EQD25997.1"/>
    </source>
</evidence>
<reference evidence="1" key="1">
    <citation type="submission" date="2013-08" db="EMBL/GenBank/DDBJ databases">
        <authorList>
            <person name="Mendez C."/>
            <person name="Richter M."/>
            <person name="Ferrer M."/>
            <person name="Sanchez J."/>
        </authorList>
    </citation>
    <scope>NUCLEOTIDE SEQUENCE</scope>
</reference>
<dbReference type="EMBL" id="AUZZ01011506">
    <property type="protein sequence ID" value="EQD25997.1"/>
    <property type="molecule type" value="Genomic_DNA"/>
</dbReference>
<keyword evidence="1" id="KW-0378">Hydrolase</keyword>
<dbReference type="Pfam" id="PF04951">
    <property type="entry name" value="Peptidase_M55"/>
    <property type="match status" value="1"/>
</dbReference>
<keyword evidence="1" id="KW-0645">Protease</keyword>